<dbReference type="Proteomes" id="UP000051677">
    <property type="component" value="Unassembled WGS sequence"/>
</dbReference>
<name>A0A0Q2QJD1_MYCGO</name>
<evidence type="ECO:0000313" key="1">
    <source>
        <dbReference type="EMBL" id="KQH79965.1"/>
    </source>
</evidence>
<organism evidence="1 2">
    <name type="scientific">Mycobacterium gordonae</name>
    <dbReference type="NCBI Taxonomy" id="1778"/>
    <lineage>
        <taxon>Bacteria</taxon>
        <taxon>Bacillati</taxon>
        <taxon>Actinomycetota</taxon>
        <taxon>Actinomycetes</taxon>
        <taxon>Mycobacteriales</taxon>
        <taxon>Mycobacteriaceae</taxon>
        <taxon>Mycobacterium</taxon>
    </lineage>
</organism>
<comment type="caution">
    <text evidence="1">The sequence shown here is derived from an EMBL/GenBank/DDBJ whole genome shotgun (WGS) entry which is preliminary data.</text>
</comment>
<dbReference type="OrthoDB" id="4623781at2"/>
<evidence type="ECO:0000313" key="2">
    <source>
        <dbReference type="Proteomes" id="UP000051677"/>
    </source>
</evidence>
<gene>
    <name evidence="1" type="ORF">AO501_07350</name>
</gene>
<protein>
    <submittedName>
        <fullName evidence="1">Uncharacterized protein</fullName>
    </submittedName>
</protein>
<dbReference type="AlphaFoldDB" id="A0A0Q2QJD1"/>
<dbReference type="RefSeq" id="WP_055577156.1">
    <property type="nucleotide sequence ID" value="NZ_LKTM01000056.1"/>
</dbReference>
<dbReference type="EMBL" id="LKTM01000056">
    <property type="protein sequence ID" value="KQH79965.1"/>
    <property type="molecule type" value="Genomic_DNA"/>
</dbReference>
<sequence length="108" mass="11921">MADIDYALACDFIDPAENIPRQLRFQRNWAPPGDPRTFDGTGQLVAVIAEFGHPFNGHSLPLSKPGVHLEDVNNAIRGWETWATLDPTTYNLAAIRARINRAGLGNQP</sequence>
<reference evidence="1 2" key="1">
    <citation type="submission" date="2015-10" db="EMBL/GenBank/DDBJ databases">
        <title>Mycobacterium gordonae draft genome assembly.</title>
        <authorList>
            <person name="Ustinova V."/>
            <person name="Smirnova T."/>
            <person name="Blagodatskikh K."/>
            <person name="Varlamov D."/>
            <person name="Larionova E."/>
            <person name="Chernousova L."/>
        </authorList>
    </citation>
    <scope>NUCLEOTIDE SEQUENCE [LARGE SCALE GENOMIC DNA]</scope>
    <source>
        <strain evidence="1 2">CTRI 14-8773</strain>
    </source>
</reference>
<proteinExistence type="predicted"/>
<accession>A0A0Q2QJD1</accession>